<accession>A0A1D6DZY7</accession>
<dbReference type="EMBL" id="CM007648">
    <property type="protein sequence ID" value="ONM14068.1"/>
    <property type="molecule type" value="Genomic_DNA"/>
</dbReference>
<dbReference type="Pfam" id="PF03169">
    <property type="entry name" value="OPT"/>
    <property type="match status" value="1"/>
</dbReference>
<dbReference type="InterPro" id="IPR045035">
    <property type="entry name" value="YSL-like"/>
</dbReference>
<evidence type="ECO:0000256" key="3">
    <source>
        <dbReference type="ARBA" id="ARBA00022448"/>
    </source>
</evidence>
<evidence type="ECO:0000256" key="1">
    <source>
        <dbReference type="ARBA" id="ARBA00004141"/>
    </source>
</evidence>
<keyword evidence="5" id="KW-1133">Transmembrane helix</keyword>
<organism evidence="7">
    <name type="scientific">Zea mays</name>
    <name type="common">Maize</name>
    <dbReference type="NCBI Taxonomy" id="4577"/>
    <lineage>
        <taxon>Eukaryota</taxon>
        <taxon>Viridiplantae</taxon>
        <taxon>Streptophyta</taxon>
        <taxon>Embryophyta</taxon>
        <taxon>Tracheophyta</taxon>
        <taxon>Spermatophyta</taxon>
        <taxon>Magnoliopsida</taxon>
        <taxon>Liliopsida</taxon>
        <taxon>Poales</taxon>
        <taxon>Poaceae</taxon>
        <taxon>PACMAD clade</taxon>
        <taxon>Panicoideae</taxon>
        <taxon>Andropogonodae</taxon>
        <taxon>Andropogoneae</taxon>
        <taxon>Tripsacinae</taxon>
        <taxon>Zea</taxon>
    </lineage>
</organism>
<dbReference type="PANTHER" id="PTHR31645">
    <property type="entry name" value="OLIGOPEPTIDE TRANSPORTER YGL114W-RELATED"/>
    <property type="match status" value="1"/>
</dbReference>
<evidence type="ECO:0000256" key="5">
    <source>
        <dbReference type="ARBA" id="ARBA00022989"/>
    </source>
</evidence>
<dbReference type="STRING" id="4577.A0A1D6DZY7"/>
<dbReference type="InParanoid" id="A0A1D6DZY7"/>
<comment type="subcellular location">
    <subcellularLocation>
        <location evidence="1">Membrane</location>
        <topology evidence="1">Multi-pass membrane protein</topology>
    </subcellularLocation>
</comment>
<dbReference type="PaxDb" id="4577-AC215678.3_FGP008"/>
<sequence>MSRNSAEDGGAYNGTNNVEEPHIARLVAFLFLVSFVSMFAIMPFRNSLVIRNHLTFPTGVRGPHLINTMHTLHGANKQGYSACAPHHLHARGNHDIIRDPNVVHEDDAGHLIPSRQPQRLQDAHRDIHGTLSYGPIVGRHASLTTKVAL</sequence>
<gene>
    <name evidence="7" type="ORF">ZEAMMB73_Zm00001d002361</name>
</gene>
<dbReference type="GO" id="GO:0016020">
    <property type="term" value="C:membrane"/>
    <property type="evidence" value="ECO:0007669"/>
    <property type="project" value="UniProtKB-SubCell"/>
</dbReference>
<keyword evidence="4" id="KW-0812">Transmembrane</keyword>
<evidence type="ECO:0000313" key="7">
    <source>
        <dbReference type="EMBL" id="ONM14068.1"/>
    </source>
</evidence>
<reference evidence="7" key="1">
    <citation type="submission" date="2015-12" db="EMBL/GenBank/DDBJ databases">
        <title>Update maize B73 reference genome by single molecule sequencing technologies.</title>
        <authorList>
            <consortium name="Maize Genome Sequencing Project"/>
            <person name="Ware D."/>
        </authorList>
    </citation>
    <scope>NUCLEOTIDE SEQUENCE [LARGE SCALE GENOMIC DNA]</scope>
    <source>
        <tissue evidence="7">Seedling</tissue>
    </source>
</reference>
<proteinExistence type="inferred from homology"/>
<dbReference type="AlphaFoldDB" id="A0A1D6DZY7"/>
<keyword evidence="3" id="KW-0813">Transport</keyword>
<name>A0A1D6DZY7_MAIZE</name>
<dbReference type="PANTHER" id="PTHR31645:SF48">
    <property type="entry name" value="METAL-NICOTIANAMINE TRANSPORTER YSL17-RELATED"/>
    <property type="match status" value="1"/>
</dbReference>
<evidence type="ECO:0000256" key="2">
    <source>
        <dbReference type="ARBA" id="ARBA00010276"/>
    </source>
</evidence>
<dbReference type="InterPro" id="IPR004813">
    <property type="entry name" value="OPT"/>
</dbReference>
<keyword evidence="6" id="KW-0472">Membrane</keyword>
<comment type="similarity">
    <text evidence="2">Belongs to the YSL (TC 2.A.67.2) family.</text>
</comment>
<protein>
    <submittedName>
        <fullName evidence="7">Putative metal-nicotianamine transporter YSL7</fullName>
    </submittedName>
</protein>
<dbReference type="GO" id="GO:0035673">
    <property type="term" value="F:oligopeptide transmembrane transporter activity"/>
    <property type="evidence" value="ECO:0007669"/>
    <property type="project" value="InterPro"/>
</dbReference>
<evidence type="ECO:0000256" key="4">
    <source>
        <dbReference type="ARBA" id="ARBA00022692"/>
    </source>
</evidence>
<evidence type="ECO:0000256" key="6">
    <source>
        <dbReference type="ARBA" id="ARBA00023136"/>
    </source>
</evidence>